<keyword evidence="1" id="KW-0862">Zinc</keyword>
<name>A0ABQ5DT95_9ASTR</name>
<evidence type="ECO:0000256" key="1">
    <source>
        <dbReference type="PROSITE-ProRule" id="PRU00047"/>
    </source>
</evidence>
<dbReference type="InterPro" id="IPR036875">
    <property type="entry name" value="Znf_CCHC_sf"/>
</dbReference>
<evidence type="ECO:0000259" key="3">
    <source>
        <dbReference type="PROSITE" id="PS50158"/>
    </source>
</evidence>
<feature type="domain" description="CCHC-type" evidence="3">
    <location>
        <begin position="749"/>
        <end position="766"/>
    </location>
</feature>
<evidence type="ECO:0000313" key="4">
    <source>
        <dbReference type="EMBL" id="GJT41488.1"/>
    </source>
</evidence>
<sequence>MAEEEIDDDVDDTLEAVKNQKLKGIAKTDDAQKISLDAQLLLDLKEGHKLSRRERLIQELSGGPGEGSAVRKETQYDRDSLDSDQTPSATRLQTVDERDEDDASNFTVTLHPLWGTLACRGLQERQEVTMTKPTRPNQHGSTLVNPEMHLTPGETLNLDLLPGGNPELKSCTSGASENPSDAFAKKLTCRVPATVQELVSTQVINEVKNHALTLVPDAVADLSDHIFTKLHPDWLDRPPVEYTYYLWVRRSSAKDRLNEVVDTYQDPYTLKDEEIVPDNSTLTFVKGLKRCLKVDKLNLSKLEEFKKDGYELFRNRFMSRAEYDYDMDQMTISMSDDMNWRKKDLKGWKYALSITKRHVAEYKIGWIEEDIGRIFRNTIVEYDMDAMLGIHHWLKMKKLACRGKSVDITNGKVYSDLKITFVDEVKVDLLFEYGFLESITVTRDDKKKYTFKESDFIRLNLNDIEDMYVSKGQGKLKHLGGTTEYYLTQSLLVYMRNVIIKKRVEDVQLGVESYQKSLYIIRPQTSIPNIQQYPTYTMCPRSFGVVYEGKGELKKFMRSNEVFKFFDGTLVDVHDQLENNLKLNRVEKFYEGLNIKWKERDVNRSTTLLNKIDVVLKERIQMQRPKGLCLELHPKWRVKVTANEESKDLKSLSLDELIGNLKVYEVIIKKDSKIVKGKSEQSRSLALKAKKESSDEESLTSDSEDEEYAMAVRDFKKFFKRRGRFVKQSRDERKSFQRSKDDKNYKSERKCFRCEDPNHLIEECPNPLRSKNQRAFVGGTWSDSGEDEEEKTKDETCLVAQASNEVLSETEFYSDDLSSIDELDLDSEYNRLYKLDNIPITKNKSLMLAVTKLKKDEEGEFVEYTKYRDMIVDPKTSHLEAVKRIIRYIKALRT</sequence>
<dbReference type="Proteomes" id="UP001151760">
    <property type="component" value="Unassembled WGS sequence"/>
</dbReference>
<accession>A0ABQ5DT95</accession>
<comment type="caution">
    <text evidence="4">The sequence shown here is derived from an EMBL/GenBank/DDBJ whole genome shotgun (WGS) entry which is preliminary data.</text>
</comment>
<feature type="compositionally biased region" description="Basic and acidic residues" evidence="2">
    <location>
        <begin position="69"/>
        <end position="81"/>
    </location>
</feature>
<evidence type="ECO:0000256" key="2">
    <source>
        <dbReference type="SAM" id="MobiDB-lite"/>
    </source>
</evidence>
<gene>
    <name evidence="4" type="ORF">Tco_0941353</name>
</gene>
<keyword evidence="1" id="KW-0479">Metal-binding</keyword>
<dbReference type="PROSITE" id="PS50158">
    <property type="entry name" value="ZF_CCHC"/>
    <property type="match status" value="1"/>
</dbReference>
<feature type="region of interest" description="Disordered" evidence="2">
    <location>
        <begin position="58"/>
        <end position="103"/>
    </location>
</feature>
<dbReference type="EMBL" id="BQNB010015566">
    <property type="protein sequence ID" value="GJT41488.1"/>
    <property type="molecule type" value="Genomic_DNA"/>
</dbReference>
<dbReference type="SUPFAM" id="SSF57756">
    <property type="entry name" value="Retrovirus zinc finger-like domains"/>
    <property type="match status" value="1"/>
</dbReference>
<feature type="compositionally biased region" description="Polar residues" evidence="2">
    <location>
        <begin position="83"/>
        <end position="93"/>
    </location>
</feature>
<dbReference type="InterPro" id="IPR001878">
    <property type="entry name" value="Znf_CCHC"/>
</dbReference>
<keyword evidence="1" id="KW-0863">Zinc-finger</keyword>
<reference evidence="4" key="2">
    <citation type="submission" date="2022-01" db="EMBL/GenBank/DDBJ databases">
        <authorList>
            <person name="Yamashiro T."/>
            <person name="Shiraishi A."/>
            <person name="Satake H."/>
            <person name="Nakayama K."/>
        </authorList>
    </citation>
    <scope>NUCLEOTIDE SEQUENCE</scope>
</reference>
<evidence type="ECO:0000313" key="5">
    <source>
        <dbReference type="Proteomes" id="UP001151760"/>
    </source>
</evidence>
<proteinExistence type="predicted"/>
<protein>
    <submittedName>
        <fullName evidence="4">Zf-CCHC domain-containing protein</fullName>
    </submittedName>
</protein>
<reference evidence="4" key="1">
    <citation type="journal article" date="2022" name="Int. J. Mol. Sci.">
        <title>Draft Genome of Tanacetum Coccineum: Genomic Comparison of Closely Related Tanacetum-Family Plants.</title>
        <authorList>
            <person name="Yamashiro T."/>
            <person name="Shiraishi A."/>
            <person name="Nakayama K."/>
            <person name="Satake H."/>
        </authorList>
    </citation>
    <scope>NUCLEOTIDE SEQUENCE</scope>
</reference>
<organism evidence="4 5">
    <name type="scientific">Tanacetum coccineum</name>
    <dbReference type="NCBI Taxonomy" id="301880"/>
    <lineage>
        <taxon>Eukaryota</taxon>
        <taxon>Viridiplantae</taxon>
        <taxon>Streptophyta</taxon>
        <taxon>Embryophyta</taxon>
        <taxon>Tracheophyta</taxon>
        <taxon>Spermatophyta</taxon>
        <taxon>Magnoliopsida</taxon>
        <taxon>eudicotyledons</taxon>
        <taxon>Gunneridae</taxon>
        <taxon>Pentapetalae</taxon>
        <taxon>asterids</taxon>
        <taxon>campanulids</taxon>
        <taxon>Asterales</taxon>
        <taxon>Asteraceae</taxon>
        <taxon>Asteroideae</taxon>
        <taxon>Anthemideae</taxon>
        <taxon>Anthemidinae</taxon>
        <taxon>Tanacetum</taxon>
    </lineage>
</organism>
<keyword evidence="5" id="KW-1185">Reference proteome</keyword>